<dbReference type="PANTHER" id="PTHR33169:SF14">
    <property type="entry name" value="TRANSCRIPTIONAL REGULATOR RV3488"/>
    <property type="match status" value="1"/>
</dbReference>
<dbReference type="Pfam" id="PF03551">
    <property type="entry name" value="PadR"/>
    <property type="match status" value="1"/>
</dbReference>
<gene>
    <name evidence="3" type="ORF">EAS64_21895</name>
</gene>
<dbReference type="RefSeq" id="WP_145855553.1">
    <property type="nucleotide sequence ID" value="NZ_RPFW01000004.1"/>
</dbReference>
<dbReference type="InterPro" id="IPR036390">
    <property type="entry name" value="WH_DNA-bd_sf"/>
</dbReference>
<accession>A0A6P2BY36</accession>
<dbReference type="AlphaFoldDB" id="A0A6P2BY36"/>
<dbReference type="PANTHER" id="PTHR33169">
    <property type="entry name" value="PADR-FAMILY TRANSCRIPTIONAL REGULATOR"/>
    <property type="match status" value="1"/>
</dbReference>
<reference evidence="3 4" key="1">
    <citation type="submission" date="2018-11" db="EMBL/GenBank/DDBJ databases">
        <title>Trebonia kvetii gen.nov., sp.nov., a novel acidophilic actinobacterium, and proposal of the new actinobacterial family Treboniaceae fam. nov.</title>
        <authorList>
            <person name="Rapoport D."/>
            <person name="Sagova-Mareckova M."/>
            <person name="Sedlacek I."/>
            <person name="Provaznik J."/>
            <person name="Kralova S."/>
            <person name="Pavlinic D."/>
            <person name="Benes V."/>
            <person name="Kopecky J."/>
        </authorList>
    </citation>
    <scope>NUCLEOTIDE SEQUENCE [LARGE SCALE GENOMIC DNA]</scope>
    <source>
        <strain evidence="3 4">15Tr583</strain>
    </source>
</reference>
<keyword evidence="4" id="KW-1185">Reference proteome</keyword>
<dbReference type="OrthoDB" id="8443918at2"/>
<dbReference type="SUPFAM" id="SSF46785">
    <property type="entry name" value="Winged helix' DNA-binding domain"/>
    <property type="match status" value="1"/>
</dbReference>
<dbReference type="InterPro" id="IPR052509">
    <property type="entry name" value="Metal_resp_DNA-bind_regulator"/>
</dbReference>
<organism evidence="3 4">
    <name type="scientific">Trebonia kvetii</name>
    <dbReference type="NCBI Taxonomy" id="2480626"/>
    <lineage>
        <taxon>Bacteria</taxon>
        <taxon>Bacillati</taxon>
        <taxon>Actinomycetota</taxon>
        <taxon>Actinomycetes</taxon>
        <taxon>Streptosporangiales</taxon>
        <taxon>Treboniaceae</taxon>
        <taxon>Trebonia</taxon>
    </lineage>
</organism>
<evidence type="ECO:0000259" key="2">
    <source>
        <dbReference type="Pfam" id="PF03551"/>
    </source>
</evidence>
<feature type="signal peptide" evidence="1">
    <location>
        <begin position="1"/>
        <end position="22"/>
    </location>
</feature>
<protein>
    <submittedName>
        <fullName evidence="3">PadR family transcriptional regulator</fullName>
    </submittedName>
</protein>
<evidence type="ECO:0000313" key="3">
    <source>
        <dbReference type="EMBL" id="TVZ03105.1"/>
    </source>
</evidence>
<name>A0A6P2BY36_9ACTN</name>
<dbReference type="Proteomes" id="UP000460272">
    <property type="component" value="Unassembled WGS sequence"/>
</dbReference>
<keyword evidence="1" id="KW-0732">Signal</keyword>
<feature type="domain" description="Transcription regulator PadR N-terminal" evidence="2">
    <location>
        <begin position="15"/>
        <end position="90"/>
    </location>
</feature>
<dbReference type="EMBL" id="RPFW01000004">
    <property type="protein sequence ID" value="TVZ03105.1"/>
    <property type="molecule type" value="Genomic_DNA"/>
</dbReference>
<proteinExistence type="predicted"/>
<dbReference type="Gene3D" id="1.10.10.10">
    <property type="entry name" value="Winged helix-like DNA-binding domain superfamily/Winged helix DNA-binding domain"/>
    <property type="match status" value="1"/>
</dbReference>
<dbReference type="InterPro" id="IPR036388">
    <property type="entry name" value="WH-like_DNA-bd_sf"/>
</dbReference>
<dbReference type="InterPro" id="IPR005149">
    <property type="entry name" value="Tscrpt_reg_PadR_N"/>
</dbReference>
<feature type="chain" id="PRO_5039321680" evidence="1">
    <location>
        <begin position="23"/>
        <end position="230"/>
    </location>
</feature>
<sequence length="230" mass="25532">MAKRRKVGNLLALSLLSLLAQKPMYPYEMAQMLRVRGKEQNFKINWGSLYTVVQNLEKHGFIEAASTEREGRQPERTTYQITGAGLAELRDWLGELLSVPEDEQGGFVTALSEGGILPPDEVIGLLTTRLATLDKDNAKHQADLTLWTERLPRVLLVESEYQLAMRLAQAAWLRGLLGELVAGTISGMDAWRHLHETGEPPAEFAELDELAKRGWTEEPGPAAADSDDTP</sequence>
<comment type="caution">
    <text evidence="3">The sequence shown here is derived from an EMBL/GenBank/DDBJ whole genome shotgun (WGS) entry which is preliminary data.</text>
</comment>
<evidence type="ECO:0000313" key="4">
    <source>
        <dbReference type="Proteomes" id="UP000460272"/>
    </source>
</evidence>
<evidence type="ECO:0000256" key="1">
    <source>
        <dbReference type="SAM" id="SignalP"/>
    </source>
</evidence>